<dbReference type="InterPro" id="IPR041556">
    <property type="entry name" value="DsbG_N"/>
</dbReference>
<dbReference type="SUPFAM" id="SSF52833">
    <property type="entry name" value="Thioredoxin-like"/>
    <property type="match status" value="1"/>
</dbReference>
<evidence type="ECO:0000313" key="3">
    <source>
        <dbReference type="EMBL" id="ETD22476.1"/>
    </source>
</evidence>
<evidence type="ECO:0000313" key="4">
    <source>
        <dbReference type="Proteomes" id="UP000018731"/>
    </source>
</evidence>
<dbReference type="PATRIC" id="fig|1357400.3.peg.2409"/>
<name>V8C6X2_9HELI</name>
<proteinExistence type="predicted"/>
<dbReference type="RefSeq" id="WP_023928591.1">
    <property type="nucleotide sequence ID" value="NZ_KI669455.1"/>
</dbReference>
<gene>
    <name evidence="3" type="ORF">HMPREF2086_01787</name>
</gene>
<dbReference type="AlphaFoldDB" id="V8C6X2"/>
<dbReference type="Proteomes" id="UP000018731">
    <property type="component" value="Unassembled WGS sequence"/>
</dbReference>
<organism evidence="3 4">
    <name type="scientific">Helicobacter macacae MIT 99-5501</name>
    <dbReference type="NCBI Taxonomy" id="1357400"/>
    <lineage>
        <taxon>Bacteria</taxon>
        <taxon>Pseudomonadati</taxon>
        <taxon>Campylobacterota</taxon>
        <taxon>Epsilonproteobacteria</taxon>
        <taxon>Campylobacterales</taxon>
        <taxon>Helicobacteraceae</taxon>
        <taxon>Helicobacter</taxon>
    </lineage>
</organism>
<dbReference type="STRING" id="1357400.HMPREF2086_01787"/>
<evidence type="ECO:0000259" key="2">
    <source>
        <dbReference type="Pfam" id="PF18257"/>
    </source>
</evidence>
<keyword evidence="1" id="KW-1133">Transmembrane helix</keyword>
<sequence length="306" mass="34367">MKSQYIRPYHKHSSKNIKAFGAFDALGALFARFRSFVRFCARNITPFTPLIFLAKKSQKKRALAYVLFLSLFVLIPIALHAKEMLNTTSLIDTLKSSEITNAKIISTQESGINGFWFVIVQKDNFQIPFFASSDGKTLMILSQEALITKNTTLKNTLESTTKKVQEFNEKAREDAVIAIFQKYPNSVLRLEGKSKSDSKKSITYLVLDTNCPYCKQELQKINSYLASGDLHILIAGALSLESTKKAATFYTKLDEQKTQESKISYLKKAFEPSYKPSNNINADKAMNIAQELGGAGLQGVPYIIKR</sequence>
<dbReference type="OrthoDB" id="9800545at2"/>
<dbReference type="eggNOG" id="COG1651">
    <property type="taxonomic scope" value="Bacteria"/>
</dbReference>
<dbReference type="HOGENOM" id="CLU_908431_0_0_7"/>
<dbReference type="Pfam" id="PF18257">
    <property type="entry name" value="DsbG_N"/>
    <property type="match status" value="1"/>
</dbReference>
<dbReference type="Gene3D" id="3.10.450.520">
    <property type="match status" value="1"/>
</dbReference>
<accession>V8C6X2</accession>
<keyword evidence="4" id="KW-1185">Reference proteome</keyword>
<dbReference type="InterPro" id="IPR036249">
    <property type="entry name" value="Thioredoxin-like_sf"/>
</dbReference>
<protein>
    <recommendedName>
        <fullName evidence="2">Disulfide isomerase DsbG N-terminal domain-containing protein</fullName>
    </recommendedName>
</protein>
<dbReference type="Gene3D" id="3.40.30.10">
    <property type="entry name" value="Glutaredoxin"/>
    <property type="match status" value="1"/>
</dbReference>
<comment type="caution">
    <text evidence="3">The sequence shown here is derived from an EMBL/GenBank/DDBJ whole genome shotgun (WGS) entry which is preliminary data.</text>
</comment>
<keyword evidence="1" id="KW-0812">Transmembrane</keyword>
<dbReference type="EMBL" id="AZJI01000009">
    <property type="protein sequence ID" value="ETD22476.1"/>
    <property type="molecule type" value="Genomic_DNA"/>
</dbReference>
<feature type="transmembrane region" description="Helical" evidence="1">
    <location>
        <begin position="62"/>
        <end position="81"/>
    </location>
</feature>
<reference evidence="3 4" key="1">
    <citation type="journal article" date="2014" name="Genome Announc.">
        <title>Draft genome sequences of six enterohepatic helicobacter species isolated from humans and one from rhesus macaques.</title>
        <authorList>
            <person name="Shen Z."/>
            <person name="Sheh A."/>
            <person name="Young S.K."/>
            <person name="Abouelliel A."/>
            <person name="Ward D.V."/>
            <person name="Earl A.M."/>
            <person name="Fox J.G."/>
        </authorList>
    </citation>
    <scope>NUCLEOTIDE SEQUENCE [LARGE SCALE GENOMIC DNA]</scope>
    <source>
        <strain evidence="3 4">MIT 99-5501</strain>
    </source>
</reference>
<feature type="domain" description="Disulfide isomerase DsbG N-terminal" evidence="2">
    <location>
        <begin position="90"/>
        <end position="177"/>
    </location>
</feature>
<keyword evidence="1" id="KW-0472">Membrane</keyword>
<evidence type="ECO:0000256" key="1">
    <source>
        <dbReference type="SAM" id="Phobius"/>
    </source>
</evidence>